<name>A0A4P6EHF3_9MICO</name>
<gene>
    <name evidence="2" type="ORF">ET475_16110</name>
</gene>
<protein>
    <submittedName>
        <fullName evidence="2">Uncharacterized protein</fullName>
    </submittedName>
</protein>
<feature type="region of interest" description="Disordered" evidence="1">
    <location>
        <begin position="1"/>
        <end position="101"/>
    </location>
</feature>
<organism evidence="2 3">
    <name type="scientific">Microbacterium protaetiae</name>
    <dbReference type="NCBI Taxonomy" id="2509458"/>
    <lineage>
        <taxon>Bacteria</taxon>
        <taxon>Bacillati</taxon>
        <taxon>Actinomycetota</taxon>
        <taxon>Actinomycetes</taxon>
        <taxon>Micrococcales</taxon>
        <taxon>Microbacteriaceae</taxon>
        <taxon>Microbacterium</taxon>
    </lineage>
</organism>
<dbReference type="Proteomes" id="UP000293995">
    <property type="component" value="Chromosome"/>
</dbReference>
<sequence length="101" mass="10690">MSHKRRLPGGTAAPSVTRPPCASHKRRLPGGTAAPSATRPPCASHKRRPPGGPPAPTVTRPRRAVGRSNCDAPPRRRLAPCRTPHACHTSGDLPAEQPHLL</sequence>
<accession>A0A4P6EHF3</accession>
<keyword evidence="3" id="KW-1185">Reference proteome</keyword>
<dbReference type="EMBL" id="CP035494">
    <property type="protein sequence ID" value="QAY61346.1"/>
    <property type="molecule type" value="Genomic_DNA"/>
</dbReference>
<dbReference type="KEGG" id="mprt:ET475_16110"/>
<dbReference type="AlphaFoldDB" id="A0A4P6EHF3"/>
<reference evidence="2 3" key="1">
    <citation type="submission" date="2019-01" db="EMBL/GenBank/DDBJ databases">
        <title>Genome sequencing of strain DFW100M-13.</title>
        <authorList>
            <person name="Heo J."/>
            <person name="Kim S.-J."/>
            <person name="Kim J.-S."/>
            <person name="Hong S.-B."/>
            <person name="Kwon S.-W."/>
        </authorList>
    </citation>
    <scope>NUCLEOTIDE SEQUENCE [LARGE SCALE GENOMIC DNA]</scope>
    <source>
        <strain evidence="2 3">DFW100M-13</strain>
    </source>
</reference>
<proteinExistence type="predicted"/>
<evidence type="ECO:0000256" key="1">
    <source>
        <dbReference type="SAM" id="MobiDB-lite"/>
    </source>
</evidence>
<evidence type="ECO:0000313" key="3">
    <source>
        <dbReference type="Proteomes" id="UP000293995"/>
    </source>
</evidence>
<evidence type="ECO:0000313" key="2">
    <source>
        <dbReference type="EMBL" id="QAY61346.1"/>
    </source>
</evidence>